<proteinExistence type="predicted"/>
<comment type="caution">
    <text evidence="2">The sequence shown here is derived from an EMBL/GenBank/DDBJ whole genome shotgun (WGS) entry which is preliminary data.</text>
</comment>
<dbReference type="Proteomes" id="UP000177506">
    <property type="component" value="Unassembled WGS sequence"/>
</dbReference>
<keyword evidence="3" id="KW-1185">Reference proteome</keyword>
<dbReference type="EMBL" id="MDZA01000001">
    <property type="protein sequence ID" value="OGX92293.1"/>
    <property type="molecule type" value="Genomic_DNA"/>
</dbReference>
<accession>A0A1G1TN40</accession>
<evidence type="ECO:0000313" key="3">
    <source>
        <dbReference type="Proteomes" id="UP000177506"/>
    </source>
</evidence>
<evidence type="ECO:0000313" key="2">
    <source>
        <dbReference type="EMBL" id="OGX92293.1"/>
    </source>
</evidence>
<name>A0A1G1TN40_9BACT</name>
<evidence type="ECO:0000259" key="1">
    <source>
        <dbReference type="Pfam" id="PF15631"/>
    </source>
</evidence>
<dbReference type="InterPro" id="IPR028921">
    <property type="entry name" value="NTF2_fold_dom"/>
</dbReference>
<sequence>MWLPIYGKSIEEKKSFQVVLYDNEVWVVQGTLPKRYELGGVAYIEINKKDGRILKITHGK</sequence>
<gene>
    <name evidence="2" type="ORF">BEN49_16430</name>
</gene>
<feature type="domain" description="NTF2 fold" evidence="1">
    <location>
        <begin position="2"/>
        <end position="60"/>
    </location>
</feature>
<dbReference type="AlphaFoldDB" id="A0A1G1TN40"/>
<dbReference type="Pfam" id="PF15631">
    <property type="entry name" value="Imm-NTF2-2"/>
    <property type="match status" value="1"/>
</dbReference>
<organism evidence="2 3">
    <name type="scientific">Hymenobacter coccineus</name>
    <dbReference type="NCBI Taxonomy" id="1908235"/>
    <lineage>
        <taxon>Bacteria</taxon>
        <taxon>Pseudomonadati</taxon>
        <taxon>Bacteroidota</taxon>
        <taxon>Cytophagia</taxon>
        <taxon>Cytophagales</taxon>
        <taxon>Hymenobacteraceae</taxon>
        <taxon>Hymenobacter</taxon>
    </lineage>
</organism>
<reference evidence="2 3" key="1">
    <citation type="submission" date="2016-08" db="EMBL/GenBank/DDBJ databases">
        <title>Hymenobacter coccineus sp. nov., Hymenobacter lapidarius sp. nov. and Hymenobacter glacialis sp. nov., isolated from Antarctic soil.</title>
        <authorList>
            <person name="Sedlacek I."/>
            <person name="Kralova S."/>
            <person name="Kyrova K."/>
            <person name="Maslanova I."/>
            <person name="Stankova E."/>
            <person name="Vrbovska V."/>
            <person name="Nemec M."/>
            <person name="Bartak M."/>
            <person name="Svec P."/>
            <person name="Busse H.-J."/>
            <person name="Pantucek R."/>
        </authorList>
    </citation>
    <scope>NUCLEOTIDE SEQUENCE [LARGE SCALE GENOMIC DNA]</scope>
    <source>
        <strain evidence="2 3">CCM 8649</strain>
    </source>
</reference>
<protein>
    <recommendedName>
        <fullName evidence="1">NTF2 fold domain-containing protein</fullName>
    </recommendedName>
</protein>